<evidence type="ECO:0000313" key="1">
    <source>
        <dbReference type="EnsemblPlants" id="OB12G18700.1"/>
    </source>
</evidence>
<reference evidence="1" key="2">
    <citation type="submission" date="2013-04" db="UniProtKB">
        <authorList>
            <consortium name="EnsemblPlants"/>
        </authorList>
    </citation>
    <scope>IDENTIFICATION</scope>
</reference>
<accession>J3ND12</accession>
<dbReference type="OMA" id="RTQESHC"/>
<sequence length="260" mass="26378">MVIAGEPSLAAATPGDDAAATAAVRFAGFQRERAKAGCATRGAERNKRRALHQAPMVTTPAAAPIPAVMPTLAIMGGTPNPAAPSTSSISAAAVAAAPITPSPISTPLFAFAAASKPTMGPISSTASSTRLTAIMLSPVSTPSCQVTSLCVGGVPMTTVRATTLKKERSRGAAATRVAERKKRRVMKQASVVRNQAAKLSPAATSAPSFVDAELSWAGVMSHHNATSLHVGPTLIDMDQPSTADVPSEGVTLELSLSIFG</sequence>
<dbReference type="AlphaFoldDB" id="J3ND12"/>
<dbReference type="STRING" id="4533.J3ND12"/>
<name>J3ND12_ORYBR</name>
<organism evidence="1">
    <name type="scientific">Oryza brachyantha</name>
    <name type="common">malo sina</name>
    <dbReference type="NCBI Taxonomy" id="4533"/>
    <lineage>
        <taxon>Eukaryota</taxon>
        <taxon>Viridiplantae</taxon>
        <taxon>Streptophyta</taxon>
        <taxon>Embryophyta</taxon>
        <taxon>Tracheophyta</taxon>
        <taxon>Spermatophyta</taxon>
        <taxon>Magnoliopsida</taxon>
        <taxon>Liliopsida</taxon>
        <taxon>Poales</taxon>
        <taxon>Poaceae</taxon>
        <taxon>BOP clade</taxon>
        <taxon>Oryzoideae</taxon>
        <taxon>Oryzeae</taxon>
        <taxon>Oryzinae</taxon>
        <taxon>Oryza</taxon>
    </lineage>
</organism>
<dbReference type="Proteomes" id="UP000006038">
    <property type="component" value="Chromosome 12"/>
</dbReference>
<reference evidence="1" key="1">
    <citation type="journal article" date="2013" name="Nat. Commun.">
        <title>Whole-genome sequencing of Oryza brachyantha reveals mechanisms underlying Oryza genome evolution.</title>
        <authorList>
            <person name="Chen J."/>
            <person name="Huang Q."/>
            <person name="Gao D."/>
            <person name="Wang J."/>
            <person name="Lang Y."/>
            <person name="Liu T."/>
            <person name="Li B."/>
            <person name="Bai Z."/>
            <person name="Luis Goicoechea J."/>
            <person name="Liang C."/>
            <person name="Chen C."/>
            <person name="Zhang W."/>
            <person name="Sun S."/>
            <person name="Liao Y."/>
            <person name="Zhang X."/>
            <person name="Yang L."/>
            <person name="Song C."/>
            <person name="Wang M."/>
            <person name="Shi J."/>
            <person name="Liu G."/>
            <person name="Liu J."/>
            <person name="Zhou H."/>
            <person name="Zhou W."/>
            <person name="Yu Q."/>
            <person name="An N."/>
            <person name="Chen Y."/>
            <person name="Cai Q."/>
            <person name="Wang B."/>
            <person name="Liu B."/>
            <person name="Min J."/>
            <person name="Huang Y."/>
            <person name="Wu H."/>
            <person name="Li Z."/>
            <person name="Zhang Y."/>
            <person name="Yin Y."/>
            <person name="Song W."/>
            <person name="Jiang J."/>
            <person name="Jackson S.A."/>
            <person name="Wing R.A."/>
            <person name="Wang J."/>
            <person name="Chen M."/>
        </authorList>
    </citation>
    <scope>NUCLEOTIDE SEQUENCE [LARGE SCALE GENOMIC DNA]</scope>
    <source>
        <strain evidence="1">cv. IRGC 101232</strain>
    </source>
</reference>
<dbReference type="HOGENOM" id="CLU_964343_0_0_1"/>
<protein>
    <submittedName>
        <fullName evidence="1">Uncharacterized protein</fullName>
    </submittedName>
</protein>
<evidence type="ECO:0000313" key="2">
    <source>
        <dbReference type="Proteomes" id="UP000006038"/>
    </source>
</evidence>
<dbReference type="EnsemblPlants" id="OB12G18700.1">
    <property type="protein sequence ID" value="OB12G18700.1"/>
    <property type="gene ID" value="OB12G18700"/>
</dbReference>
<proteinExistence type="predicted"/>
<dbReference type="Gramene" id="OB12G18700.1">
    <property type="protein sequence ID" value="OB12G18700.1"/>
    <property type="gene ID" value="OB12G18700"/>
</dbReference>
<keyword evidence="2" id="KW-1185">Reference proteome</keyword>